<dbReference type="InterPro" id="IPR058240">
    <property type="entry name" value="rSAM_sf"/>
</dbReference>
<dbReference type="PANTHER" id="PTHR30352">
    <property type="entry name" value="PYRUVATE FORMATE-LYASE-ACTIVATING ENZYME"/>
    <property type="match status" value="1"/>
</dbReference>
<keyword evidence="6" id="KW-0411">Iron-sulfur</keyword>
<dbReference type="GO" id="GO:0046872">
    <property type="term" value="F:metal ion binding"/>
    <property type="evidence" value="ECO:0007669"/>
    <property type="project" value="UniProtKB-KW"/>
</dbReference>
<keyword evidence="2" id="KW-0004">4Fe-4S</keyword>
<keyword evidence="4" id="KW-0479">Metal-binding</keyword>
<accession>A0A511YY15</accession>
<evidence type="ECO:0000259" key="7">
    <source>
        <dbReference type="PROSITE" id="PS51918"/>
    </source>
</evidence>
<evidence type="ECO:0000256" key="6">
    <source>
        <dbReference type="ARBA" id="ARBA00023014"/>
    </source>
</evidence>
<dbReference type="InterPro" id="IPR034457">
    <property type="entry name" value="Organic_radical-activating"/>
</dbReference>
<name>A0A511YY15_9CELL</name>
<keyword evidence="3" id="KW-0949">S-adenosyl-L-methionine</keyword>
<dbReference type="PANTHER" id="PTHR30352:SF13">
    <property type="entry name" value="GLYCYL-RADICAL ENZYME ACTIVATING ENZYME YJJW-RELATED"/>
    <property type="match status" value="1"/>
</dbReference>
<dbReference type="SFLD" id="SFLDG01094">
    <property type="entry name" value="Uncharacterised_Radical_SAM_Su"/>
    <property type="match status" value="1"/>
</dbReference>
<dbReference type="EMBL" id="BJYK01000005">
    <property type="protein sequence ID" value="GEN80105.1"/>
    <property type="molecule type" value="Genomic_DNA"/>
</dbReference>
<protein>
    <submittedName>
        <fullName evidence="8">Anaerobic ribonucleoside-triphosphate reductase activating protein</fullName>
    </submittedName>
</protein>
<evidence type="ECO:0000256" key="4">
    <source>
        <dbReference type="ARBA" id="ARBA00022723"/>
    </source>
</evidence>
<evidence type="ECO:0000313" key="8">
    <source>
        <dbReference type="EMBL" id="GEN80105.1"/>
    </source>
</evidence>
<dbReference type="NCBIfam" id="TIGR02495">
    <property type="entry name" value="NrdG2"/>
    <property type="match status" value="1"/>
</dbReference>
<evidence type="ECO:0000256" key="3">
    <source>
        <dbReference type="ARBA" id="ARBA00022691"/>
    </source>
</evidence>
<evidence type="ECO:0000256" key="5">
    <source>
        <dbReference type="ARBA" id="ARBA00023004"/>
    </source>
</evidence>
<dbReference type="AlphaFoldDB" id="A0A511YY15"/>
<organism evidence="8 9">
    <name type="scientific">Actinotalea fermentans</name>
    <dbReference type="NCBI Taxonomy" id="43671"/>
    <lineage>
        <taxon>Bacteria</taxon>
        <taxon>Bacillati</taxon>
        <taxon>Actinomycetota</taxon>
        <taxon>Actinomycetes</taxon>
        <taxon>Micrococcales</taxon>
        <taxon>Cellulomonadaceae</taxon>
        <taxon>Actinotalea</taxon>
    </lineage>
</organism>
<dbReference type="InterPro" id="IPR007197">
    <property type="entry name" value="rSAM"/>
</dbReference>
<dbReference type="Gene3D" id="3.20.20.70">
    <property type="entry name" value="Aldolase class I"/>
    <property type="match status" value="1"/>
</dbReference>
<evidence type="ECO:0000256" key="1">
    <source>
        <dbReference type="ARBA" id="ARBA00001966"/>
    </source>
</evidence>
<comment type="cofactor">
    <cofactor evidence="1">
        <name>[4Fe-4S] cluster</name>
        <dbReference type="ChEBI" id="CHEBI:49883"/>
    </cofactor>
</comment>
<dbReference type="Proteomes" id="UP000321484">
    <property type="component" value="Unassembled WGS sequence"/>
</dbReference>
<feature type="domain" description="Radical SAM core" evidence="7">
    <location>
        <begin position="33"/>
        <end position="212"/>
    </location>
</feature>
<reference evidence="8 9" key="1">
    <citation type="submission" date="2019-07" db="EMBL/GenBank/DDBJ databases">
        <title>Whole genome shotgun sequence of Actinotalea fermentans NBRC 105374.</title>
        <authorList>
            <person name="Hosoyama A."/>
            <person name="Uohara A."/>
            <person name="Ohji S."/>
            <person name="Ichikawa N."/>
        </authorList>
    </citation>
    <scope>NUCLEOTIDE SEQUENCE [LARGE SCALE GENOMIC DNA]</scope>
    <source>
        <strain evidence="8 9">NBRC 105374</strain>
    </source>
</reference>
<dbReference type="SFLD" id="SFLDS00029">
    <property type="entry name" value="Radical_SAM"/>
    <property type="match status" value="1"/>
</dbReference>
<dbReference type="InterPro" id="IPR012840">
    <property type="entry name" value="NrdG2"/>
</dbReference>
<gene>
    <name evidence="8" type="ORF">AFE02nite_18390</name>
</gene>
<dbReference type="RefSeq" id="WP_052113978.1">
    <property type="nucleotide sequence ID" value="NZ_BJYK01000005.1"/>
</dbReference>
<sequence length="212" mass="22743">MSPTSLHAIPPEVLWSADTLKINRWTATAADDWPGRTVLTVLMQGCPWSCTSCDTPDLRDPLIPGAVSWRHVRDILVRSRSGLEGVVFSGGEPTRQDGLADAMEQVRALGLPVGLHTSGSYPQRLAAVLSLADRVVLEVKAPATLYRAITGVGASAHKAYASLRLCLDAGVDLQVRTVVDPAVLTPQVLEAFKENLAQMGVRDHVIVYPTAS</sequence>
<dbReference type="SUPFAM" id="SSF102114">
    <property type="entry name" value="Radical SAM enzymes"/>
    <property type="match status" value="1"/>
</dbReference>
<evidence type="ECO:0000313" key="9">
    <source>
        <dbReference type="Proteomes" id="UP000321484"/>
    </source>
</evidence>
<evidence type="ECO:0000256" key="2">
    <source>
        <dbReference type="ARBA" id="ARBA00022485"/>
    </source>
</evidence>
<dbReference type="GO" id="GO:0051539">
    <property type="term" value="F:4 iron, 4 sulfur cluster binding"/>
    <property type="evidence" value="ECO:0007669"/>
    <property type="project" value="UniProtKB-KW"/>
</dbReference>
<keyword evidence="9" id="KW-1185">Reference proteome</keyword>
<proteinExistence type="predicted"/>
<dbReference type="GO" id="GO:0003824">
    <property type="term" value="F:catalytic activity"/>
    <property type="evidence" value="ECO:0007669"/>
    <property type="project" value="InterPro"/>
</dbReference>
<dbReference type="CDD" id="cd01335">
    <property type="entry name" value="Radical_SAM"/>
    <property type="match status" value="1"/>
</dbReference>
<dbReference type="Pfam" id="PF04055">
    <property type="entry name" value="Radical_SAM"/>
    <property type="match status" value="1"/>
</dbReference>
<dbReference type="InterPro" id="IPR013785">
    <property type="entry name" value="Aldolase_TIM"/>
</dbReference>
<comment type="caution">
    <text evidence="8">The sequence shown here is derived from an EMBL/GenBank/DDBJ whole genome shotgun (WGS) entry which is preliminary data.</text>
</comment>
<dbReference type="PROSITE" id="PS51918">
    <property type="entry name" value="RADICAL_SAM"/>
    <property type="match status" value="1"/>
</dbReference>
<keyword evidence="5" id="KW-0408">Iron</keyword>